<gene>
    <name evidence="3" type="ORF">J2Z65_003724</name>
</gene>
<evidence type="ECO:0008006" key="5">
    <source>
        <dbReference type="Google" id="ProtNLM"/>
    </source>
</evidence>
<keyword evidence="4" id="KW-1185">Reference proteome</keyword>
<dbReference type="PANTHER" id="PTHR32266:SF12">
    <property type="entry name" value="NICOTIANAMINE SYNTHASE 3"/>
    <property type="match status" value="1"/>
</dbReference>
<organism evidence="3 4">
    <name type="scientific">Paenibacillus aceris</name>
    <dbReference type="NCBI Taxonomy" id="869555"/>
    <lineage>
        <taxon>Bacteria</taxon>
        <taxon>Bacillati</taxon>
        <taxon>Bacillota</taxon>
        <taxon>Bacilli</taxon>
        <taxon>Bacillales</taxon>
        <taxon>Paenibacillaceae</taxon>
        <taxon>Paenibacillus</taxon>
    </lineage>
</organism>
<dbReference type="InterPro" id="IPR029063">
    <property type="entry name" value="SAM-dependent_MTases_sf"/>
</dbReference>
<dbReference type="InterPro" id="IPR004298">
    <property type="entry name" value="Nicotian_synth"/>
</dbReference>
<keyword evidence="2" id="KW-0949">S-adenosyl-L-methionine</keyword>
<evidence type="ECO:0000313" key="4">
    <source>
        <dbReference type="Proteomes" id="UP001519344"/>
    </source>
</evidence>
<sequence length="268" mass="30644">MLEKYEFILALKLLDFEIRQMTKYTNVFPSCFALLKNKLDVLCEFINNDENVQKWHSWSQIDEVQEHSRNLRETAVQALCQLEKYQSRLIHKHEHLISHYIDQLSNSVRAELESLQVHQHSKVLFIGSGAFPLSALTIAQETGAEVLGVDIDKEAVQLAEQAAAMSDFGSKVTFSHQKLKELAFTKEATHIIIASLVENKLEILEELKLTANSQAKIMMRYGNGLKSLFNYSWPLGTELPEWTQNQVSTSSQLYDTIILERAMQMKGV</sequence>
<dbReference type="SUPFAM" id="SSF53335">
    <property type="entry name" value="S-adenosyl-L-methionine-dependent methyltransferases"/>
    <property type="match status" value="1"/>
</dbReference>
<protein>
    <recommendedName>
        <fullName evidence="5">Methyltransferase domain-containing protein</fullName>
    </recommendedName>
</protein>
<comment type="caution">
    <text evidence="3">The sequence shown here is derived from an EMBL/GenBank/DDBJ whole genome shotgun (WGS) entry which is preliminary data.</text>
</comment>
<dbReference type="EMBL" id="JAGGKV010000009">
    <property type="protein sequence ID" value="MBP1964501.1"/>
    <property type="molecule type" value="Genomic_DNA"/>
</dbReference>
<dbReference type="PANTHER" id="PTHR32266">
    <property type="entry name" value="NICOTIANAMINE SYNTHASE 3"/>
    <property type="match status" value="1"/>
</dbReference>
<dbReference type="Proteomes" id="UP001519344">
    <property type="component" value="Unassembled WGS sequence"/>
</dbReference>
<dbReference type="RefSeq" id="WP_167057737.1">
    <property type="nucleotide sequence ID" value="NZ_JAAOZR010000017.1"/>
</dbReference>
<name>A0ABS4I0Q3_9BACL</name>
<proteinExistence type="predicted"/>
<dbReference type="Gene3D" id="3.40.50.150">
    <property type="entry name" value="Vaccinia Virus protein VP39"/>
    <property type="match status" value="1"/>
</dbReference>
<evidence type="ECO:0000256" key="1">
    <source>
        <dbReference type="ARBA" id="ARBA00022679"/>
    </source>
</evidence>
<evidence type="ECO:0000256" key="2">
    <source>
        <dbReference type="ARBA" id="ARBA00022691"/>
    </source>
</evidence>
<dbReference type="Pfam" id="PF03059">
    <property type="entry name" value="NAS"/>
    <property type="match status" value="1"/>
</dbReference>
<evidence type="ECO:0000313" key="3">
    <source>
        <dbReference type="EMBL" id="MBP1964501.1"/>
    </source>
</evidence>
<reference evidence="3 4" key="1">
    <citation type="submission" date="2021-03" db="EMBL/GenBank/DDBJ databases">
        <title>Genomic Encyclopedia of Type Strains, Phase IV (KMG-IV): sequencing the most valuable type-strain genomes for metagenomic binning, comparative biology and taxonomic classification.</title>
        <authorList>
            <person name="Goeker M."/>
        </authorList>
    </citation>
    <scope>NUCLEOTIDE SEQUENCE [LARGE SCALE GENOMIC DNA]</scope>
    <source>
        <strain evidence="3 4">DSM 24950</strain>
    </source>
</reference>
<keyword evidence="1" id="KW-0808">Transferase</keyword>
<accession>A0ABS4I0Q3</accession>